<dbReference type="PANTHER" id="PTHR36166">
    <property type="entry name" value="CHROMOSOME 9, WHOLE GENOME SHOTGUN SEQUENCE"/>
    <property type="match status" value="1"/>
</dbReference>
<gene>
    <name evidence="1" type="ORF">CEUSTIGMA_g11144.t1</name>
</gene>
<dbReference type="EMBL" id="BEGY01000105">
    <property type="protein sequence ID" value="GAX83719.1"/>
    <property type="molecule type" value="Genomic_DNA"/>
</dbReference>
<dbReference type="SUPFAM" id="SSF55961">
    <property type="entry name" value="Bet v1-like"/>
    <property type="match status" value="1"/>
</dbReference>
<dbReference type="Gene3D" id="3.30.530.20">
    <property type="match status" value="1"/>
</dbReference>
<comment type="caution">
    <text evidence="1">The sequence shown here is derived from an EMBL/GenBank/DDBJ whole genome shotgun (WGS) entry which is preliminary data.</text>
</comment>
<dbReference type="OrthoDB" id="509124at2759"/>
<sequence>MHLLLGQYFNMALVTTETIIFATPERVWKIFKDLIRRGNGHQSWLQVETNKAPGQHIQVAVKRSKNRVHTFSPMLLIDEEDKEFRWVGKLGCLLVVGEHYFQLEPCLGGRATRFVNEEEFYGILVPLFKHKFHKSRHCFMEFNLKLKEMCEHPGETIPSLPSPITAGPVAQACLF</sequence>
<proteinExistence type="predicted"/>
<dbReference type="PANTHER" id="PTHR36166:SF1">
    <property type="entry name" value="SRPBCC DOMAIN-CONTAINING PROTEIN"/>
    <property type="match status" value="1"/>
</dbReference>
<organism evidence="1 2">
    <name type="scientific">Chlamydomonas eustigma</name>
    <dbReference type="NCBI Taxonomy" id="1157962"/>
    <lineage>
        <taxon>Eukaryota</taxon>
        <taxon>Viridiplantae</taxon>
        <taxon>Chlorophyta</taxon>
        <taxon>core chlorophytes</taxon>
        <taxon>Chlorophyceae</taxon>
        <taxon>CS clade</taxon>
        <taxon>Chlamydomonadales</taxon>
        <taxon>Chlamydomonadaceae</taxon>
        <taxon>Chlamydomonas</taxon>
    </lineage>
</organism>
<dbReference type="Pfam" id="PF10604">
    <property type="entry name" value="Polyketide_cyc2"/>
    <property type="match status" value="1"/>
</dbReference>
<dbReference type="Proteomes" id="UP000232323">
    <property type="component" value="Unassembled WGS sequence"/>
</dbReference>
<protein>
    <submittedName>
        <fullName evidence="1">Uncharacterized protein</fullName>
    </submittedName>
</protein>
<dbReference type="InterPro" id="IPR023393">
    <property type="entry name" value="START-like_dom_sf"/>
</dbReference>
<accession>A0A250XLB8</accession>
<keyword evidence="2" id="KW-1185">Reference proteome</keyword>
<dbReference type="STRING" id="1157962.A0A250XLB8"/>
<name>A0A250XLB8_9CHLO</name>
<dbReference type="AlphaFoldDB" id="A0A250XLB8"/>
<dbReference type="InterPro" id="IPR019587">
    <property type="entry name" value="Polyketide_cyclase/dehydratase"/>
</dbReference>
<reference evidence="1 2" key="1">
    <citation type="submission" date="2017-08" db="EMBL/GenBank/DDBJ databases">
        <title>Acidophilic green algal genome provides insights into adaptation to an acidic environment.</title>
        <authorList>
            <person name="Hirooka S."/>
            <person name="Hirose Y."/>
            <person name="Kanesaki Y."/>
            <person name="Higuchi S."/>
            <person name="Fujiwara T."/>
            <person name="Onuma R."/>
            <person name="Era A."/>
            <person name="Ohbayashi R."/>
            <person name="Uzuka A."/>
            <person name="Nozaki H."/>
            <person name="Yoshikawa H."/>
            <person name="Miyagishima S.Y."/>
        </authorList>
    </citation>
    <scope>NUCLEOTIDE SEQUENCE [LARGE SCALE GENOMIC DNA]</scope>
    <source>
        <strain evidence="1 2">NIES-2499</strain>
    </source>
</reference>
<evidence type="ECO:0000313" key="1">
    <source>
        <dbReference type="EMBL" id="GAX83719.1"/>
    </source>
</evidence>
<evidence type="ECO:0000313" key="2">
    <source>
        <dbReference type="Proteomes" id="UP000232323"/>
    </source>
</evidence>